<evidence type="ECO:0000313" key="4">
    <source>
        <dbReference type="Proteomes" id="UP000676996"/>
    </source>
</evidence>
<dbReference type="Pfam" id="PF00128">
    <property type="entry name" value="Alpha-amylase"/>
    <property type="match status" value="1"/>
</dbReference>
<keyword evidence="1" id="KW-0732">Signal</keyword>
<feature type="chain" id="PRO_5035822194" evidence="1">
    <location>
        <begin position="21"/>
        <end position="468"/>
    </location>
</feature>
<feature type="signal peptide" evidence="1">
    <location>
        <begin position="1"/>
        <end position="20"/>
    </location>
</feature>
<dbReference type="Gene3D" id="2.60.40.1180">
    <property type="entry name" value="Golgi alpha-mannosidase II"/>
    <property type="match status" value="1"/>
</dbReference>
<dbReference type="InterPro" id="IPR006048">
    <property type="entry name" value="A-amylase/branching_C"/>
</dbReference>
<dbReference type="Gene3D" id="3.20.20.80">
    <property type="entry name" value="Glycosidases"/>
    <property type="match status" value="1"/>
</dbReference>
<dbReference type="Pfam" id="PF02806">
    <property type="entry name" value="Alpha-amylase_C"/>
    <property type="match status" value="1"/>
</dbReference>
<dbReference type="PANTHER" id="PTHR47786:SF2">
    <property type="entry name" value="GLYCOSYL HYDROLASE FAMILY 13 CATALYTIC DOMAIN-CONTAINING PROTEIN"/>
    <property type="match status" value="1"/>
</dbReference>
<dbReference type="RefSeq" id="WP_284055199.1">
    <property type="nucleotide sequence ID" value="NZ_JAGRQC010000006.1"/>
</dbReference>
<proteinExistence type="predicted"/>
<dbReference type="CDD" id="cd11313">
    <property type="entry name" value="AmyAc_arch_bac_AmyA"/>
    <property type="match status" value="1"/>
</dbReference>
<comment type="caution">
    <text evidence="3">The sequence shown here is derived from an EMBL/GenBank/DDBJ whole genome shotgun (WGS) entry which is preliminary data.</text>
</comment>
<dbReference type="EMBL" id="JAGRQC010000006">
    <property type="protein sequence ID" value="MBR0553948.1"/>
    <property type="molecule type" value="Genomic_DNA"/>
</dbReference>
<dbReference type="InterPro" id="IPR013780">
    <property type="entry name" value="Glyco_hydro_b"/>
</dbReference>
<accession>A0A8T4IG26</accession>
<dbReference type="GO" id="GO:0005975">
    <property type="term" value="P:carbohydrate metabolic process"/>
    <property type="evidence" value="ECO:0007669"/>
    <property type="project" value="InterPro"/>
</dbReference>
<dbReference type="Proteomes" id="UP000676996">
    <property type="component" value="Unassembled WGS sequence"/>
</dbReference>
<evidence type="ECO:0000256" key="1">
    <source>
        <dbReference type="SAM" id="SignalP"/>
    </source>
</evidence>
<dbReference type="InterPro" id="IPR006047">
    <property type="entry name" value="GH13_cat_dom"/>
</dbReference>
<gene>
    <name evidence="3" type="ORF">J7S20_15695</name>
</gene>
<dbReference type="InterPro" id="IPR017853">
    <property type="entry name" value="GH"/>
</dbReference>
<dbReference type="SUPFAM" id="SSF51011">
    <property type="entry name" value="Glycosyl hydrolase domain"/>
    <property type="match status" value="1"/>
</dbReference>
<dbReference type="SMART" id="SM00642">
    <property type="entry name" value="Aamy"/>
    <property type="match status" value="1"/>
</dbReference>
<organism evidence="3 4">
    <name type="scientific">Stakelama marina</name>
    <dbReference type="NCBI Taxonomy" id="2826939"/>
    <lineage>
        <taxon>Bacteria</taxon>
        <taxon>Pseudomonadati</taxon>
        <taxon>Pseudomonadota</taxon>
        <taxon>Alphaproteobacteria</taxon>
        <taxon>Sphingomonadales</taxon>
        <taxon>Sphingomonadaceae</taxon>
        <taxon>Stakelama</taxon>
    </lineage>
</organism>
<feature type="domain" description="Glycosyl hydrolase family 13 catalytic" evidence="2">
    <location>
        <begin position="56"/>
        <end position="376"/>
    </location>
</feature>
<dbReference type="GO" id="GO:0003824">
    <property type="term" value="F:catalytic activity"/>
    <property type="evidence" value="ECO:0007669"/>
    <property type="project" value="InterPro"/>
</dbReference>
<protein>
    <submittedName>
        <fullName evidence="3">Alpha amylase C-terminal domain-containing protein</fullName>
    </submittedName>
</protein>
<dbReference type="SUPFAM" id="SSF51445">
    <property type="entry name" value="(Trans)glycosidases"/>
    <property type="match status" value="1"/>
</dbReference>
<keyword evidence="4" id="KW-1185">Reference proteome</keyword>
<evidence type="ECO:0000313" key="3">
    <source>
        <dbReference type="EMBL" id="MBR0553948.1"/>
    </source>
</evidence>
<dbReference type="GO" id="GO:0043169">
    <property type="term" value="F:cation binding"/>
    <property type="evidence" value="ECO:0007669"/>
    <property type="project" value="InterPro"/>
</dbReference>
<evidence type="ECO:0000259" key="2">
    <source>
        <dbReference type="SMART" id="SM00642"/>
    </source>
</evidence>
<reference evidence="3" key="1">
    <citation type="submission" date="2021-04" db="EMBL/GenBank/DDBJ databases">
        <title>Ouciella asimina sp. nov., isolated from the surface seawater in the hydrothermal field of Okinawa Trough.</title>
        <authorList>
            <person name="Shuang W."/>
        </authorList>
    </citation>
    <scope>NUCLEOTIDE SEQUENCE</scope>
    <source>
        <strain evidence="3">LXI357</strain>
    </source>
</reference>
<sequence>MKTLALALAASILATPPAAAQTARKPLDQRTLADYQPKPYSTIHNAPWSETGVLYQINTRQFTPEGTFRAAQKQLPRLKKLGVDIIWLMPIHPIGEKNRKGELGSPYSAKDYRAVNPEFGTKADLKAFVDEAHRLGMHVILDWVANHTAWDNVWVKQHPDWYVHDWKGDFTPTPWLDWTDIIDLDYSKPGLRKAMTEAMVYWVKDFGIDGYRADVAGYVPLDFWEGVRADLEAIKPVFMLAEWKYPEFTRKAFDATYAWEWHDTMKKVAQGQVDATALYGYYSENESAWPKTAMRLDYVANHDSNAWEGTQYENFGDALPAVIALSFTGEGIPMIYNGQEACNDKRLEFFDKDPIAWQAHPDCKLDTLFHDLIAFRDANKALHNGKWGARMVKVDNDKPKQVFSWVRQEGSDKVFGAFNFSAEPVTVTFPTTLQAGQYREFRSDAQATFAAGSTMQLPAWGYRLFASD</sequence>
<name>A0A8T4IG26_9SPHN</name>
<dbReference type="AlphaFoldDB" id="A0A8T4IG26"/>
<dbReference type="PANTHER" id="PTHR47786">
    <property type="entry name" value="ALPHA-1,4-GLUCAN:MALTOSE-1-PHOSPHATE MALTOSYLTRANSFERASE"/>
    <property type="match status" value="1"/>
</dbReference>